<sequence length="124" mass="13884">MSLAIRSTSAESNLEMHPWKICEMGTADRLVGFIDIDTSVLHNLDDQESSGSNSPCEVNVIERVVEDIHEEGEIRFGDEPRAPVPPREPVEPVRTPAKHFTVVNSLLSRTNPPRSFSRSPTTYR</sequence>
<reference evidence="2" key="2">
    <citation type="submission" date="2018-05" db="EMBL/GenBank/DDBJ databases">
        <title>OgluRS3 (Oryza glumaepatula Reference Sequence Version 3).</title>
        <authorList>
            <person name="Zhang J."/>
            <person name="Kudrna D."/>
            <person name="Lee S."/>
            <person name="Talag J."/>
            <person name="Welchert J."/>
            <person name="Wing R.A."/>
        </authorList>
    </citation>
    <scope>NUCLEOTIDE SEQUENCE [LARGE SCALE GENOMIC DNA]</scope>
</reference>
<feature type="compositionally biased region" description="Basic and acidic residues" evidence="1">
    <location>
        <begin position="72"/>
        <end position="81"/>
    </location>
</feature>
<evidence type="ECO:0000256" key="1">
    <source>
        <dbReference type="SAM" id="MobiDB-lite"/>
    </source>
</evidence>
<organism evidence="2">
    <name type="scientific">Oryza glumipatula</name>
    <dbReference type="NCBI Taxonomy" id="40148"/>
    <lineage>
        <taxon>Eukaryota</taxon>
        <taxon>Viridiplantae</taxon>
        <taxon>Streptophyta</taxon>
        <taxon>Embryophyta</taxon>
        <taxon>Tracheophyta</taxon>
        <taxon>Spermatophyta</taxon>
        <taxon>Magnoliopsida</taxon>
        <taxon>Liliopsida</taxon>
        <taxon>Poales</taxon>
        <taxon>Poaceae</taxon>
        <taxon>BOP clade</taxon>
        <taxon>Oryzoideae</taxon>
        <taxon>Oryzeae</taxon>
        <taxon>Oryzinae</taxon>
        <taxon>Oryza</taxon>
    </lineage>
</organism>
<protein>
    <submittedName>
        <fullName evidence="2">Uncharacterized protein</fullName>
    </submittedName>
</protein>
<dbReference type="EnsemblPlants" id="OGLUM09G02560.1">
    <property type="protein sequence ID" value="OGLUM09G02560.1"/>
    <property type="gene ID" value="OGLUM09G02560"/>
</dbReference>
<name>A0A0E0B031_9ORYZ</name>
<accession>A0A0E0B031</accession>
<keyword evidence="3" id="KW-1185">Reference proteome</keyword>
<dbReference type="Gramene" id="OGLUM09G02560.1">
    <property type="protein sequence ID" value="OGLUM09G02560.1"/>
    <property type="gene ID" value="OGLUM09G02560"/>
</dbReference>
<reference evidence="2" key="1">
    <citation type="submission" date="2015-04" db="UniProtKB">
        <authorList>
            <consortium name="EnsemblPlants"/>
        </authorList>
    </citation>
    <scope>IDENTIFICATION</scope>
</reference>
<evidence type="ECO:0000313" key="2">
    <source>
        <dbReference type="EnsemblPlants" id="OGLUM09G02560.1"/>
    </source>
</evidence>
<evidence type="ECO:0000313" key="3">
    <source>
        <dbReference type="Proteomes" id="UP000026961"/>
    </source>
</evidence>
<feature type="region of interest" description="Disordered" evidence="1">
    <location>
        <begin position="72"/>
        <end position="124"/>
    </location>
</feature>
<feature type="compositionally biased region" description="Polar residues" evidence="1">
    <location>
        <begin position="102"/>
        <end position="124"/>
    </location>
</feature>
<dbReference type="HOGENOM" id="CLU_2007520_0_0_1"/>
<dbReference type="Proteomes" id="UP000026961">
    <property type="component" value="Chromosome 9"/>
</dbReference>
<proteinExistence type="predicted"/>
<dbReference type="AlphaFoldDB" id="A0A0E0B031"/>